<evidence type="ECO:0000313" key="1">
    <source>
        <dbReference type="EMBL" id="SFN16707.1"/>
    </source>
</evidence>
<dbReference type="RefSeq" id="WP_092908214.1">
    <property type="nucleotide sequence ID" value="NZ_FOUZ01000007.1"/>
</dbReference>
<accession>A0A1I4WTA9</accession>
<dbReference type="Proteomes" id="UP000199149">
    <property type="component" value="Unassembled WGS sequence"/>
</dbReference>
<reference evidence="2" key="1">
    <citation type="submission" date="2016-10" db="EMBL/GenBank/DDBJ databases">
        <authorList>
            <person name="Varghese N."/>
            <person name="Submissions S."/>
        </authorList>
    </citation>
    <scope>NUCLEOTIDE SEQUENCE [LARGE SCALE GENOMIC DNA]</scope>
    <source>
        <strain evidence="2">XJ109</strain>
    </source>
</reference>
<proteinExistence type="predicted"/>
<sequence>MKLKIHYEVETLFDQETKKVTINSFYNDDPIVAREEAFSFLRNYINVLKEKNQVKVETKYSGPRNHAQFRFDSRTKNFDHNLSTYFVSHLVFKDSKLNKGLKIYVVVDETFYTSEDFIDEHERNLVFQL</sequence>
<dbReference type="EMBL" id="FOUZ01000007">
    <property type="protein sequence ID" value="SFN16707.1"/>
    <property type="molecule type" value="Genomic_DNA"/>
</dbReference>
<protein>
    <submittedName>
        <fullName evidence="1">Uncharacterized protein</fullName>
    </submittedName>
</protein>
<gene>
    <name evidence="1" type="ORF">SAMN05421738_107162</name>
</gene>
<name>A0A1I4WTA9_9FLAO</name>
<organism evidence="1 2">
    <name type="scientific">Algoriella xinjiangensis</name>
    <dbReference type="NCBI Taxonomy" id="684065"/>
    <lineage>
        <taxon>Bacteria</taxon>
        <taxon>Pseudomonadati</taxon>
        <taxon>Bacteroidota</taxon>
        <taxon>Flavobacteriia</taxon>
        <taxon>Flavobacteriales</taxon>
        <taxon>Weeksellaceae</taxon>
        <taxon>Algoriella</taxon>
    </lineage>
</organism>
<dbReference type="OrthoDB" id="1449203at2"/>
<keyword evidence="2" id="KW-1185">Reference proteome</keyword>
<evidence type="ECO:0000313" key="2">
    <source>
        <dbReference type="Proteomes" id="UP000199149"/>
    </source>
</evidence>
<dbReference type="AlphaFoldDB" id="A0A1I4WTA9"/>